<evidence type="ECO:0000256" key="8">
    <source>
        <dbReference type="RuleBase" id="RU004474"/>
    </source>
</evidence>
<evidence type="ECO:0000256" key="2">
    <source>
        <dbReference type="ARBA" id="ARBA00009539"/>
    </source>
</evidence>
<dbReference type="RefSeq" id="WP_345351920.1">
    <property type="nucleotide sequence ID" value="NZ_BAABFB010000075.1"/>
</dbReference>
<protein>
    <recommendedName>
        <fullName evidence="3 7">Dihydrofolate reductase</fullName>
        <ecNumber evidence="3 7">1.5.1.3</ecNumber>
    </recommendedName>
</protein>
<dbReference type="InterPro" id="IPR012259">
    <property type="entry name" value="DHFR"/>
</dbReference>
<dbReference type="EMBL" id="BAABFB010000075">
    <property type="protein sequence ID" value="GAA4488931.1"/>
    <property type="molecule type" value="Genomic_DNA"/>
</dbReference>
<sequence>MTGLIWAQAHRGVIGRDNTIPWRIPEDMAYFKDVTTGHPVIMGRRTWDSLPPRFRPLAGRRNIVVTRDRDWSADGVEVAHSVDEALALAGPGETWVIGGGEIYAAALPSADRVAVTEVDLDVEGDAHAPALGPEWHAERTGDWQISSRDGTRFRFVTYVRR</sequence>
<evidence type="ECO:0000313" key="11">
    <source>
        <dbReference type="Proteomes" id="UP001501183"/>
    </source>
</evidence>
<evidence type="ECO:0000256" key="3">
    <source>
        <dbReference type="ARBA" id="ARBA00012856"/>
    </source>
</evidence>
<dbReference type="EC" id="1.5.1.3" evidence="3 7"/>
<keyword evidence="4 7" id="KW-0554">One-carbon metabolism</keyword>
<dbReference type="PANTHER" id="PTHR48069">
    <property type="entry name" value="DIHYDROFOLATE REDUCTASE"/>
    <property type="match status" value="1"/>
</dbReference>
<accession>A0ABP8PMG3</accession>
<dbReference type="CDD" id="cd00209">
    <property type="entry name" value="DHFR"/>
    <property type="match status" value="1"/>
</dbReference>
<comment type="pathway">
    <text evidence="1 7">Cofactor biosynthesis; tetrahydrofolate biosynthesis; 5,6,7,8-tetrahydrofolate from 7,8-dihydrofolate: step 1/1.</text>
</comment>
<name>A0ABP8PMG3_9NOCA</name>
<dbReference type="PIRSF" id="PIRSF000194">
    <property type="entry name" value="DHFR"/>
    <property type="match status" value="1"/>
</dbReference>
<evidence type="ECO:0000256" key="6">
    <source>
        <dbReference type="ARBA" id="ARBA00023002"/>
    </source>
</evidence>
<comment type="function">
    <text evidence="7">Key enzyme in folate metabolism. Catalyzes an essential reaction for de novo glycine and purine synthesis, and for DNA precursor synthesis.</text>
</comment>
<dbReference type="PROSITE" id="PS00075">
    <property type="entry name" value="DHFR_1"/>
    <property type="match status" value="1"/>
</dbReference>
<keyword evidence="5 7" id="KW-0521">NADP</keyword>
<comment type="similarity">
    <text evidence="2 7 8">Belongs to the dihydrofolate reductase family.</text>
</comment>
<dbReference type="PRINTS" id="PR00070">
    <property type="entry name" value="DHFR"/>
</dbReference>
<evidence type="ECO:0000256" key="5">
    <source>
        <dbReference type="ARBA" id="ARBA00022857"/>
    </source>
</evidence>
<dbReference type="PANTHER" id="PTHR48069:SF3">
    <property type="entry name" value="DIHYDROFOLATE REDUCTASE"/>
    <property type="match status" value="1"/>
</dbReference>
<keyword evidence="11" id="KW-1185">Reference proteome</keyword>
<evidence type="ECO:0000256" key="4">
    <source>
        <dbReference type="ARBA" id="ARBA00022563"/>
    </source>
</evidence>
<evidence type="ECO:0000259" key="9">
    <source>
        <dbReference type="PROSITE" id="PS51330"/>
    </source>
</evidence>
<proteinExistence type="inferred from homology"/>
<gene>
    <name evidence="10" type="primary">dfrA</name>
    <name evidence="10" type="ORF">GCM10023094_49610</name>
</gene>
<dbReference type="Gene3D" id="3.40.430.10">
    <property type="entry name" value="Dihydrofolate Reductase, subunit A"/>
    <property type="match status" value="1"/>
</dbReference>
<dbReference type="Pfam" id="PF00186">
    <property type="entry name" value="DHFR_1"/>
    <property type="match status" value="1"/>
</dbReference>
<comment type="catalytic activity">
    <reaction evidence="7">
        <text>(6S)-5,6,7,8-tetrahydrofolate + NADP(+) = 7,8-dihydrofolate + NADPH + H(+)</text>
        <dbReference type="Rhea" id="RHEA:15009"/>
        <dbReference type="ChEBI" id="CHEBI:15378"/>
        <dbReference type="ChEBI" id="CHEBI:57451"/>
        <dbReference type="ChEBI" id="CHEBI:57453"/>
        <dbReference type="ChEBI" id="CHEBI:57783"/>
        <dbReference type="ChEBI" id="CHEBI:58349"/>
        <dbReference type="EC" id="1.5.1.3"/>
    </reaction>
</comment>
<dbReference type="Proteomes" id="UP001501183">
    <property type="component" value="Unassembled WGS sequence"/>
</dbReference>
<dbReference type="InterPro" id="IPR017925">
    <property type="entry name" value="DHFR_CS"/>
</dbReference>
<dbReference type="PROSITE" id="PS51330">
    <property type="entry name" value="DHFR_2"/>
    <property type="match status" value="1"/>
</dbReference>
<dbReference type="InterPro" id="IPR024072">
    <property type="entry name" value="DHFR-like_dom_sf"/>
</dbReference>
<evidence type="ECO:0000256" key="1">
    <source>
        <dbReference type="ARBA" id="ARBA00004903"/>
    </source>
</evidence>
<dbReference type="SUPFAM" id="SSF53597">
    <property type="entry name" value="Dihydrofolate reductase-like"/>
    <property type="match status" value="1"/>
</dbReference>
<reference evidence="11" key="1">
    <citation type="journal article" date="2019" name="Int. J. Syst. Evol. Microbiol.">
        <title>The Global Catalogue of Microorganisms (GCM) 10K type strain sequencing project: providing services to taxonomists for standard genome sequencing and annotation.</title>
        <authorList>
            <consortium name="The Broad Institute Genomics Platform"/>
            <consortium name="The Broad Institute Genome Sequencing Center for Infectious Disease"/>
            <person name="Wu L."/>
            <person name="Ma J."/>
        </authorList>
    </citation>
    <scope>NUCLEOTIDE SEQUENCE [LARGE SCALE GENOMIC DNA]</scope>
    <source>
        <strain evidence="11">JCM 32206</strain>
    </source>
</reference>
<dbReference type="InterPro" id="IPR001796">
    <property type="entry name" value="DHFR_dom"/>
</dbReference>
<keyword evidence="6 7" id="KW-0560">Oxidoreductase</keyword>
<organism evidence="10 11">
    <name type="scientific">Rhodococcus olei</name>
    <dbReference type="NCBI Taxonomy" id="2161675"/>
    <lineage>
        <taxon>Bacteria</taxon>
        <taxon>Bacillati</taxon>
        <taxon>Actinomycetota</taxon>
        <taxon>Actinomycetes</taxon>
        <taxon>Mycobacteriales</taxon>
        <taxon>Nocardiaceae</taxon>
        <taxon>Rhodococcus</taxon>
    </lineage>
</organism>
<comment type="caution">
    <text evidence="10">The sequence shown here is derived from an EMBL/GenBank/DDBJ whole genome shotgun (WGS) entry which is preliminary data.</text>
</comment>
<evidence type="ECO:0000256" key="7">
    <source>
        <dbReference type="PIRNR" id="PIRNR000194"/>
    </source>
</evidence>
<feature type="domain" description="DHFR" evidence="9">
    <location>
        <begin position="1"/>
        <end position="160"/>
    </location>
</feature>
<evidence type="ECO:0000313" key="10">
    <source>
        <dbReference type="EMBL" id="GAA4488931.1"/>
    </source>
</evidence>